<dbReference type="PANTHER" id="PTHR39607:SF2">
    <property type="entry name" value="BZIP DOMAIN-CONTAINING PROTEIN"/>
    <property type="match status" value="1"/>
</dbReference>
<evidence type="ECO:0000256" key="1">
    <source>
        <dbReference type="SAM" id="MobiDB-lite"/>
    </source>
</evidence>
<keyword evidence="4" id="KW-1185">Reference proteome</keyword>
<gene>
    <name evidence="3" type="ORF">NKR19_g6019</name>
</gene>
<dbReference type="Proteomes" id="UP001174691">
    <property type="component" value="Unassembled WGS sequence"/>
</dbReference>
<dbReference type="AlphaFoldDB" id="A0AA38RGD0"/>
<feature type="region of interest" description="Disordered" evidence="1">
    <location>
        <begin position="106"/>
        <end position="157"/>
    </location>
</feature>
<dbReference type="PROSITE" id="PS00036">
    <property type="entry name" value="BZIP_BASIC"/>
    <property type="match status" value="1"/>
</dbReference>
<dbReference type="CDD" id="cd14688">
    <property type="entry name" value="bZIP_YAP"/>
    <property type="match status" value="1"/>
</dbReference>
<feature type="compositionally biased region" description="Polar residues" evidence="1">
    <location>
        <begin position="110"/>
        <end position="132"/>
    </location>
</feature>
<organism evidence="3 4">
    <name type="scientific">Coniochaeta hoffmannii</name>
    <dbReference type="NCBI Taxonomy" id="91930"/>
    <lineage>
        <taxon>Eukaryota</taxon>
        <taxon>Fungi</taxon>
        <taxon>Dikarya</taxon>
        <taxon>Ascomycota</taxon>
        <taxon>Pezizomycotina</taxon>
        <taxon>Sordariomycetes</taxon>
        <taxon>Sordariomycetidae</taxon>
        <taxon>Coniochaetales</taxon>
        <taxon>Coniochaetaceae</taxon>
        <taxon>Coniochaeta</taxon>
    </lineage>
</organism>
<name>A0AA38RGD0_9PEZI</name>
<dbReference type="PANTHER" id="PTHR39607">
    <property type="entry name" value="XANTHOCILLIN BIOSYNTHESIS CLUSTER TRANSCRIPTION FACTOR XANC-RELATED"/>
    <property type="match status" value="1"/>
</dbReference>
<evidence type="ECO:0000313" key="4">
    <source>
        <dbReference type="Proteomes" id="UP001174691"/>
    </source>
</evidence>
<proteinExistence type="predicted"/>
<dbReference type="InterPro" id="IPR052635">
    <property type="entry name" value="Sec_Metab_Biosynth_Reg"/>
</dbReference>
<accession>A0AA38RGD0</accession>
<feature type="domain" description="BZIP" evidence="2">
    <location>
        <begin position="39"/>
        <end position="54"/>
    </location>
</feature>
<feature type="compositionally biased region" description="Low complexity" evidence="1">
    <location>
        <begin position="1"/>
        <end position="11"/>
    </location>
</feature>
<feature type="compositionally biased region" description="Basic residues" evidence="1">
    <location>
        <begin position="12"/>
        <end position="24"/>
    </location>
</feature>
<sequence length="182" mass="20833">MSSRSSRQPSSSKRHSGSSKSKSKSKTDDWTEVTEPEERRRIQNRIAQRKFREKAREQKEQAQRDMQNQENAVNAYRIPEPDDFGQEEDVSGLPWGSFNMQYIVARGHESASQQGSRRASDQQRSPDMQQHYMNPYSDGYGQVASFDGRDSGDDAIVYDESPYFYDYENTSPGDGHGYGHTS</sequence>
<comment type="caution">
    <text evidence="3">The sequence shown here is derived from an EMBL/GenBank/DDBJ whole genome shotgun (WGS) entry which is preliminary data.</text>
</comment>
<dbReference type="InterPro" id="IPR004827">
    <property type="entry name" value="bZIP"/>
</dbReference>
<feature type="region of interest" description="Disordered" evidence="1">
    <location>
        <begin position="1"/>
        <end position="92"/>
    </location>
</feature>
<dbReference type="EMBL" id="JANBVN010000088">
    <property type="protein sequence ID" value="KAJ9145583.1"/>
    <property type="molecule type" value="Genomic_DNA"/>
</dbReference>
<evidence type="ECO:0000259" key="2">
    <source>
        <dbReference type="PROSITE" id="PS00036"/>
    </source>
</evidence>
<protein>
    <recommendedName>
        <fullName evidence="2">BZIP domain-containing protein</fullName>
    </recommendedName>
</protein>
<feature type="compositionally biased region" description="Basic and acidic residues" evidence="1">
    <location>
        <begin position="54"/>
        <end position="63"/>
    </location>
</feature>
<evidence type="ECO:0000313" key="3">
    <source>
        <dbReference type="EMBL" id="KAJ9145583.1"/>
    </source>
</evidence>
<feature type="compositionally biased region" description="Acidic residues" evidence="1">
    <location>
        <begin position="81"/>
        <end position="90"/>
    </location>
</feature>
<reference evidence="3" key="1">
    <citation type="submission" date="2022-07" db="EMBL/GenBank/DDBJ databases">
        <title>Fungi with potential for degradation of polypropylene.</title>
        <authorList>
            <person name="Gostincar C."/>
        </authorList>
    </citation>
    <scope>NUCLEOTIDE SEQUENCE</scope>
    <source>
        <strain evidence="3">EXF-13287</strain>
    </source>
</reference>
<dbReference type="GO" id="GO:0003700">
    <property type="term" value="F:DNA-binding transcription factor activity"/>
    <property type="evidence" value="ECO:0007669"/>
    <property type="project" value="InterPro"/>
</dbReference>